<gene>
    <name evidence="12" type="ORF">AVDCRST_MAG81-817</name>
</gene>
<keyword evidence="6 9" id="KW-0238">DNA-binding</keyword>
<evidence type="ECO:0000256" key="3">
    <source>
        <dbReference type="ARBA" id="ARBA00022618"/>
    </source>
</evidence>
<dbReference type="EMBL" id="CADCWO010000050">
    <property type="protein sequence ID" value="CAA9563110.1"/>
    <property type="molecule type" value="Genomic_DNA"/>
</dbReference>
<dbReference type="GO" id="GO:0006310">
    <property type="term" value="P:DNA recombination"/>
    <property type="evidence" value="ECO:0007669"/>
    <property type="project" value="UniProtKB-KW"/>
</dbReference>
<dbReference type="Pfam" id="PF00589">
    <property type="entry name" value="Phage_integrase"/>
    <property type="match status" value="1"/>
</dbReference>
<dbReference type="Gene3D" id="1.10.150.130">
    <property type="match status" value="1"/>
</dbReference>
<dbReference type="InterPro" id="IPR004107">
    <property type="entry name" value="Integrase_SAM-like_N"/>
</dbReference>
<evidence type="ECO:0000256" key="2">
    <source>
        <dbReference type="ARBA" id="ARBA00022490"/>
    </source>
</evidence>
<accession>A0A6J4UZY9</accession>
<feature type="domain" description="Core-binding (CB)" evidence="11">
    <location>
        <begin position="29"/>
        <end position="113"/>
    </location>
</feature>
<feature type="domain" description="Tyr recombinase" evidence="10">
    <location>
        <begin position="134"/>
        <end position="318"/>
    </location>
</feature>
<evidence type="ECO:0000256" key="1">
    <source>
        <dbReference type="ARBA" id="ARBA00004496"/>
    </source>
</evidence>
<dbReference type="GO" id="GO:0007059">
    <property type="term" value="P:chromosome segregation"/>
    <property type="evidence" value="ECO:0007669"/>
    <property type="project" value="UniProtKB-KW"/>
</dbReference>
<dbReference type="InterPro" id="IPR013762">
    <property type="entry name" value="Integrase-like_cat_sf"/>
</dbReference>
<reference evidence="12" key="1">
    <citation type="submission" date="2020-02" db="EMBL/GenBank/DDBJ databases">
        <authorList>
            <person name="Meier V. D."/>
        </authorList>
    </citation>
    <scope>NUCLEOTIDE SEQUENCE</scope>
    <source>
        <strain evidence="12">AVDCRST_MAG81</strain>
    </source>
</reference>
<dbReference type="GO" id="GO:0015074">
    <property type="term" value="P:DNA integration"/>
    <property type="evidence" value="ECO:0007669"/>
    <property type="project" value="UniProtKB-KW"/>
</dbReference>
<dbReference type="PROSITE" id="PS51898">
    <property type="entry name" value="TYR_RECOMBINASE"/>
    <property type="match status" value="1"/>
</dbReference>
<name>A0A6J4UZY9_9CYAN</name>
<dbReference type="PANTHER" id="PTHR30349">
    <property type="entry name" value="PHAGE INTEGRASE-RELATED"/>
    <property type="match status" value="1"/>
</dbReference>
<evidence type="ECO:0000256" key="5">
    <source>
        <dbReference type="ARBA" id="ARBA00022908"/>
    </source>
</evidence>
<dbReference type="InterPro" id="IPR050090">
    <property type="entry name" value="Tyrosine_recombinase_XerCD"/>
</dbReference>
<dbReference type="InterPro" id="IPR002104">
    <property type="entry name" value="Integrase_catalytic"/>
</dbReference>
<keyword evidence="2" id="KW-0963">Cytoplasm</keyword>
<keyword evidence="8" id="KW-0131">Cell cycle</keyword>
<dbReference type="GO" id="GO:0003677">
    <property type="term" value="F:DNA binding"/>
    <property type="evidence" value="ECO:0007669"/>
    <property type="project" value="UniProtKB-UniRule"/>
</dbReference>
<keyword evidence="3" id="KW-0132">Cell division</keyword>
<dbReference type="Pfam" id="PF13495">
    <property type="entry name" value="Phage_int_SAM_4"/>
    <property type="match status" value="1"/>
</dbReference>
<organism evidence="12">
    <name type="scientific">uncultured Synechococcales cyanobacterium</name>
    <dbReference type="NCBI Taxonomy" id="1936017"/>
    <lineage>
        <taxon>Bacteria</taxon>
        <taxon>Bacillati</taxon>
        <taxon>Cyanobacteriota</taxon>
        <taxon>Cyanophyceae</taxon>
        <taxon>Synechococcales</taxon>
        <taxon>environmental samples</taxon>
    </lineage>
</organism>
<keyword evidence="7" id="KW-0233">DNA recombination</keyword>
<dbReference type="GO" id="GO:0051301">
    <property type="term" value="P:cell division"/>
    <property type="evidence" value="ECO:0007669"/>
    <property type="project" value="UniProtKB-KW"/>
</dbReference>
<dbReference type="InterPro" id="IPR011010">
    <property type="entry name" value="DNA_brk_join_enz"/>
</dbReference>
<dbReference type="AlphaFoldDB" id="A0A6J4UZY9"/>
<evidence type="ECO:0000256" key="6">
    <source>
        <dbReference type="ARBA" id="ARBA00023125"/>
    </source>
</evidence>
<protein>
    <submittedName>
        <fullName evidence="12">Mobile element protein</fullName>
    </submittedName>
</protein>
<evidence type="ECO:0000256" key="4">
    <source>
        <dbReference type="ARBA" id="ARBA00022829"/>
    </source>
</evidence>
<dbReference type="PANTHER" id="PTHR30349:SF77">
    <property type="entry name" value="TYROSINE RECOMBINASE XERC"/>
    <property type="match status" value="1"/>
</dbReference>
<evidence type="ECO:0000259" key="11">
    <source>
        <dbReference type="PROSITE" id="PS51900"/>
    </source>
</evidence>
<dbReference type="PROSITE" id="PS51900">
    <property type="entry name" value="CB"/>
    <property type="match status" value="1"/>
</dbReference>
<dbReference type="CDD" id="cd00397">
    <property type="entry name" value="DNA_BRE_C"/>
    <property type="match status" value="1"/>
</dbReference>
<dbReference type="SUPFAM" id="SSF56349">
    <property type="entry name" value="DNA breaking-rejoining enzymes"/>
    <property type="match status" value="1"/>
</dbReference>
<comment type="subcellular location">
    <subcellularLocation>
        <location evidence="1">Cytoplasm</location>
    </subcellularLocation>
</comment>
<evidence type="ECO:0000313" key="12">
    <source>
        <dbReference type="EMBL" id="CAA9563110.1"/>
    </source>
</evidence>
<keyword evidence="4" id="KW-0159">Chromosome partition</keyword>
<sequence length="332" mass="37814">MAESMPVPKLIVLEPQRSRSQPGPAKSADLRWARVEEFFRSRELASNTHKVYARELRRFLSWTEKSWPEVTHRDIDHYKEYLQSSPSARGGKPSAATINRALSALQSFFKWLTAKDYIPRNPTLTLEKPKADPLLPQELKAVEIEALYGALAYRGETEARDTALLRVLEHGLRASEVAALNVGDYEGNCLHIKQAKAGSVGSVPLFKQARQALDAYLGWRLRQGLPTERDSPLFLSCSNNSKGQRLSYWGIYKFIEKLAALAGVENCHPHRLRHTFATKLVMKGMDTMLARQLTRHKSESSFTRYSKRALELQAHQQFYALFGEEEREGEKE</sequence>
<evidence type="ECO:0000256" key="9">
    <source>
        <dbReference type="PROSITE-ProRule" id="PRU01248"/>
    </source>
</evidence>
<evidence type="ECO:0000256" key="7">
    <source>
        <dbReference type="ARBA" id="ARBA00023172"/>
    </source>
</evidence>
<evidence type="ECO:0000256" key="8">
    <source>
        <dbReference type="ARBA" id="ARBA00023306"/>
    </source>
</evidence>
<evidence type="ECO:0000259" key="10">
    <source>
        <dbReference type="PROSITE" id="PS51898"/>
    </source>
</evidence>
<dbReference type="InterPro" id="IPR044068">
    <property type="entry name" value="CB"/>
</dbReference>
<dbReference type="GO" id="GO:0005737">
    <property type="term" value="C:cytoplasm"/>
    <property type="evidence" value="ECO:0007669"/>
    <property type="project" value="UniProtKB-SubCell"/>
</dbReference>
<proteinExistence type="predicted"/>
<dbReference type="Gene3D" id="1.10.443.10">
    <property type="entry name" value="Intergrase catalytic core"/>
    <property type="match status" value="1"/>
</dbReference>
<dbReference type="InterPro" id="IPR010998">
    <property type="entry name" value="Integrase_recombinase_N"/>
</dbReference>
<keyword evidence="5" id="KW-0229">DNA integration</keyword>